<keyword evidence="1" id="KW-0614">Plasmid</keyword>
<reference evidence="1 2" key="2">
    <citation type="journal article" date="2012" name="J. Bacteriol.">
        <title>Complete Genome Sequence of Rahnella sp. Strain Y9602, a Gammaproteobacterium Isolate from Metal- and Radionuclide-Contaminated Soil.</title>
        <authorList>
            <person name="Martinez R.J."/>
            <person name="Bruce D."/>
            <person name="Detter C."/>
            <person name="Goodwin L.A."/>
            <person name="Han J."/>
            <person name="Han C.S."/>
            <person name="Held B."/>
            <person name="Land M.L."/>
            <person name="Mikhailova N."/>
            <person name="Nolan M."/>
            <person name="Pennacchio L."/>
            <person name="Pitluck S."/>
            <person name="Tapia R."/>
            <person name="Woyke T."/>
            <person name="Sobecky P.A."/>
        </authorList>
    </citation>
    <scope>NUCLEOTIDE SEQUENCE [LARGE SCALE GENOMIC DNA]</scope>
    <source>
        <strain evidence="1 2">Y9602</strain>
        <plasmid evidence="1 2">pRAHAQ01</plasmid>
    </source>
</reference>
<geneLocation type="plasmid" evidence="1 2">
    <name>pRAHAQ01</name>
</geneLocation>
<dbReference type="OrthoDB" id="6505688at2"/>
<dbReference type="KEGG" id="rah:Rahaq_4500"/>
<accession>A0A0H3FG94</accession>
<dbReference type="Proteomes" id="UP000007257">
    <property type="component" value="Plasmid pRAHAQ01"/>
</dbReference>
<dbReference type="HOGENOM" id="CLU_188995_0_0_6"/>
<evidence type="ECO:0000313" key="1">
    <source>
        <dbReference type="EMBL" id="ADW76084.1"/>
    </source>
</evidence>
<sequence>MQGVDSAYQEACRMIGECYLMLSEGHEGVSRYRIVTWLERVQEEAVDSNSKQNDVLQLAIQCLKKW</sequence>
<reference evidence="2" key="1">
    <citation type="submission" date="2011-01" db="EMBL/GenBank/DDBJ databases">
        <title>Complete sequence of plasmid1 of Rahnella sp. Y9602.</title>
        <authorList>
            <consortium name="US DOE Joint Genome Institute"/>
            <person name="Lucas S."/>
            <person name="Copeland A."/>
            <person name="Lapidus A."/>
            <person name="Cheng J.-F."/>
            <person name="Goodwin L."/>
            <person name="Pitluck S."/>
            <person name="Lu M."/>
            <person name="Detter J.C."/>
            <person name="Han C."/>
            <person name="Tapia R."/>
            <person name="Land M."/>
            <person name="Hauser L."/>
            <person name="Kyrpides N."/>
            <person name="Ivanova N."/>
            <person name="Ovchinnikova G."/>
            <person name="Pagani I."/>
            <person name="Sobecky P.A."/>
            <person name="Martinez R.J."/>
            <person name="Woyke T."/>
        </authorList>
    </citation>
    <scope>NUCLEOTIDE SEQUENCE [LARGE SCALE GENOMIC DNA]</scope>
    <source>
        <strain evidence="2">Y9602</strain>
        <plasmid evidence="2">pRAHAQ01</plasmid>
    </source>
</reference>
<name>A0A0H3FG94_RAHSY</name>
<gene>
    <name evidence="1" type="ordered locus">Rahaq_4500</name>
</gene>
<proteinExistence type="predicted"/>
<organism evidence="1 2">
    <name type="scientific">Rahnella sp. (strain Y9602)</name>
    <dbReference type="NCBI Taxonomy" id="2703885"/>
    <lineage>
        <taxon>Bacteria</taxon>
        <taxon>Pseudomonadati</taxon>
        <taxon>Pseudomonadota</taxon>
        <taxon>Gammaproteobacteria</taxon>
        <taxon>Enterobacterales</taxon>
        <taxon>Yersiniaceae</taxon>
        <taxon>Rahnella</taxon>
    </lineage>
</organism>
<dbReference type="AlphaFoldDB" id="A0A0H3FG94"/>
<evidence type="ECO:0000313" key="2">
    <source>
        <dbReference type="Proteomes" id="UP000007257"/>
    </source>
</evidence>
<dbReference type="EMBL" id="CP002506">
    <property type="protein sequence ID" value="ADW76084.1"/>
    <property type="molecule type" value="Genomic_DNA"/>
</dbReference>
<protein>
    <recommendedName>
        <fullName evidence="3">Fumarase D</fullName>
    </recommendedName>
</protein>
<evidence type="ECO:0008006" key="3">
    <source>
        <dbReference type="Google" id="ProtNLM"/>
    </source>
</evidence>